<feature type="binding site" evidence="5 6">
    <location>
        <begin position="198"/>
        <end position="203"/>
    </location>
    <ligand>
        <name>ATP</name>
        <dbReference type="ChEBI" id="CHEBI:30616"/>
    </ligand>
</feature>
<dbReference type="OrthoDB" id="9791353at2"/>
<dbReference type="InterPro" id="IPR000749">
    <property type="entry name" value="ATP-guanido_PTrfase"/>
</dbReference>
<dbReference type="GO" id="GO:1990424">
    <property type="term" value="F:protein arginine kinase activity"/>
    <property type="evidence" value="ECO:0007669"/>
    <property type="project" value="UniProtKB-EC"/>
</dbReference>
<evidence type="ECO:0000256" key="2">
    <source>
        <dbReference type="ARBA" id="ARBA00022741"/>
    </source>
</evidence>
<dbReference type="PANTHER" id="PTHR11547">
    <property type="entry name" value="ARGININE OR CREATINE KINASE"/>
    <property type="match status" value="1"/>
</dbReference>
<dbReference type="InterPro" id="IPR023660">
    <property type="entry name" value="Arg_Kinase"/>
</dbReference>
<dbReference type="GO" id="GO:0046314">
    <property type="term" value="P:phosphocreatine biosynthetic process"/>
    <property type="evidence" value="ECO:0007669"/>
    <property type="project" value="InterPro"/>
</dbReference>
<dbReference type="HAMAP" id="MF_00602">
    <property type="entry name" value="Prot_Arg_kinase"/>
    <property type="match status" value="1"/>
</dbReference>
<keyword evidence="2 5" id="KW-0547">Nucleotide-binding</keyword>
<dbReference type="PROSITE" id="PS51510">
    <property type="entry name" value="PHOSPHAGEN_KINASE_C"/>
    <property type="match status" value="1"/>
</dbReference>
<dbReference type="PANTHER" id="PTHR11547:SF38">
    <property type="entry name" value="ARGININE KINASE 1-RELATED"/>
    <property type="match status" value="1"/>
</dbReference>
<keyword evidence="10" id="KW-1185">Reference proteome</keyword>
<dbReference type="CDD" id="cd07930">
    <property type="entry name" value="bacterial_phosphagen_kinase"/>
    <property type="match status" value="1"/>
</dbReference>
<keyword evidence="5" id="KW-0021">Allosteric enzyme</keyword>
<evidence type="ECO:0000256" key="4">
    <source>
        <dbReference type="ARBA" id="ARBA00022840"/>
    </source>
</evidence>
<gene>
    <name evidence="5" type="primary">mcsB</name>
    <name evidence="9" type="ORF">EDC18_10659</name>
</gene>
<protein>
    <recommendedName>
        <fullName evidence="5">Protein-arginine kinase</fullName>
        <ecNumber evidence="5">2.7.14.1</ecNumber>
    </recommendedName>
</protein>
<dbReference type="InterPro" id="IPR022414">
    <property type="entry name" value="ATP-guanido_PTrfase_cat"/>
</dbReference>
<dbReference type="PROSITE" id="PS00112">
    <property type="entry name" value="PHOSPHAGEN_KINASE"/>
    <property type="match status" value="1"/>
</dbReference>
<sequence length="346" mass="39697">MLKWYEQNTNNHDVVISTRIRLARNLKNYPFGNMLLQDKAVELTQEVKKGFLNQSESVNHFFEFYNINDLQNVDKIALVERHVISPLIVKKEAATGLILSKDESLSIMVNEEDHLRIQSIVQGMNIKKALEEANRLDDLLESYLQYAFDEKYGYLTACPTNVGTGLRSSYMIHVPALETTGKLQIILDAIGKFGITVRGIYGEGTQGEGSVFQISNQITLGQSEEEIIDNLNSITNQIVEQERKVRENLFKEKKHQLEDKIYRSYGILKNARILTSKEAMSFLSDLKIGVEMGIIKFKSEEYFNIYELMMSIQPANLQKNSSKEMVVEDRDVERATFIRNNLPKIK</sequence>
<keyword evidence="3 5" id="KW-0418">Kinase</keyword>
<reference evidence="9 10" key="1">
    <citation type="submission" date="2019-03" db="EMBL/GenBank/DDBJ databases">
        <title>Genomic Encyclopedia of Type Strains, Phase IV (KMG-IV): sequencing the most valuable type-strain genomes for metagenomic binning, comparative biology and taxonomic classification.</title>
        <authorList>
            <person name="Goeker M."/>
        </authorList>
    </citation>
    <scope>NUCLEOTIDE SEQUENCE [LARGE SCALE GENOMIC DNA]</scope>
    <source>
        <strain evidence="9 10">DSM 24629</strain>
    </source>
</reference>
<dbReference type="InterPro" id="IPR014746">
    <property type="entry name" value="Gln_synth/guanido_kin_cat_dom"/>
</dbReference>
<dbReference type="GO" id="GO:0004111">
    <property type="term" value="F:creatine kinase activity"/>
    <property type="evidence" value="ECO:0007669"/>
    <property type="project" value="InterPro"/>
</dbReference>
<dbReference type="EMBL" id="SMAL01000006">
    <property type="protein sequence ID" value="TCT14263.1"/>
    <property type="molecule type" value="Genomic_DNA"/>
</dbReference>
<evidence type="ECO:0000313" key="10">
    <source>
        <dbReference type="Proteomes" id="UP000294902"/>
    </source>
</evidence>
<evidence type="ECO:0000256" key="6">
    <source>
        <dbReference type="PROSITE-ProRule" id="PRU00843"/>
    </source>
</evidence>
<dbReference type="GO" id="GO:0005524">
    <property type="term" value="F:ATP binding"/>
    <property type="evidence" value="ECO:0007669"/>
    <property type="project" value="UniProtKB-UniRule"/>
</dbReference>
<feature type="binding site" evidence="5 6">
    <location>
        <position position="116"/>
    </location>
    <ligand>
        <name>ATP</name>
        <dbReference type="ChEBI" id="CHEBI:30616"/>
    </ligand>
</feature>
<evidence type="ECO:0000313" key="9">
    <source>
        <dbReference type="EMBL" id="TCT14263.1"/>
    </source>
</evidence>
<comment type="catalytic activity">
    <reaction evidence="5">
        <text>L-arginyl-[protein] + ATP = N(omega)-phospho-L-arginyl-[protein] + ADP + H(+)</text>
        <dbReference type="Rhea" id="RHEA:43384"/>
        <dbReference type="Rhea" id="RHEA-COMP:10532"/>
        <dbReference type="Rhea" id="RHEA-COMP:10533"/>
        <dbReference type="ChEBI" id="CHEBI:15378"/>
        <dbReference type="ChEBI" id="CHEBI:29965"/>
        <dbReference type="ChEBI" id="CHEBI:30616"/>
        <dbReference type="ChEBI" id="CHEBI:83226"/>
        <dbReference type="ChEBI" id="CHEBI:456216"/>
        <dbReference type="EC" id="2.7.14.1"/>
    </reaction>
</comment>
<keyword evidence="1 5" id="KW-0808">Transferase</keyword>
<dbReference type="Proteomes" id="UP000294902">
    <property type="component" value="Unassembled WGS sequence"/>
</dbReference>
<keyword evidence="4 5" id="KW-0067">ATP-binding</keyword>
<dbReference type="RefSeq" id="WP_132252517.1">
    <property type="nucleotide sequence ID" value="NZ_SMAL01000006.1"/>
</dbReference>
<name>A0A4R3MKN4_9FIRM</name>
<dbReference type="Pfam" id="PF00217">
    <property type="entry name" value="ATP-gua_Ptrans"/>
    <property type="match status" value="1"/>
</dbReference>
<comment type="caution">
    <text evidence="9">The sequence shown here is derived from an EMBL/GenBank/DDBJ whole genome shotgun (WGS) entry which is preliminary data.</text>
</comment>
<dbReference type="InterPro" id="IPR022415">
    <property type="entry name" value="ATP-guanido_PTrfase_AS"/>
</dbReference>
<feature type="binding site" evidence="5 6">
    <location>
        <begin position="17"/>
        <end position="21"/>
    </location>
    <ligand>
        <name>ATP</name>
        <dbReference type="ChEBI" id="CHEBI:30616"/>
    </ligand>
</feature>
<evidence type="ECO:0000256" key="5">
    <source>
        <dbReference type="HAMAP-Rule" id="MF_00602"/>
    </source>
</evidence>
<organism evidence="9 10">
    <name type="scientific">Natranaerovirga pectinivora</name>
    <dbReference type="NCBI Taxonomy" id="682400"/>
    <lineage>
        <taxon>Bacteria</taxon>
        <taxon>Bacillati</taxon>
        <taxon>Bacillota</taxon>
        <taxon>Clostridia</taxon>
        <taxon>Lachnospirales</taxon>
        <taxon>Natranaerovirgaceae</taxon>
        <taxon>Natranaerovirga</taxon>
    </lineage>
</organism>
<dbReference type="SUPFAM" id="SSF55931">
    <property type="entry name" value="Glutamine synthetase/guanido kinase"/>
    <property type="match status" value="1"/>
</dbReference>
<dbReference type="AlphaFoldDB" id="A0A4R3MKN4"/>
<evidence type="ECO:0000256" key="1">
    <source>
        <dbReference type="ARBA" id="ARBA00022679"/>
    </source>
</evidence>
<accession>A0A4R3MKN4</accession>
<evidence type="ECO:0000259" key="8">
    <source>
        <dbReference type="PROSITE" id="PS51510"/>
    </source>
</evidence>
<dbReference type="EC" id="2.7.14.1" evidence="5"/>
<comment type="caution">
    <text evidence="5">Lacks conserved residue(s) required for the propagation of feature annotation.</text>
</comment>
<comment type="function">
    <text evidence="5">Catalyzes the specific phosphorylation of arginine residues in proteins.</text>
</comment>
<proteinExistence type="inferred from homology"/>
<evidence type="ECO:0000256" key="3">
    <source>
        <dbReference type="ARBA" id="ARBA00022777"/>
    </source>
</evidence>
<comment type="similarity">
    <text evidence="5 6 7">Belongs to the ATP:guanido phosphotransferase family.</text>
</comment>
<feature type="binding site" evidence="5 6">
    <location>
        <position position="82"/>
    </location>
    <ligand>
        <name>ATP</name>
        <dbReference type="ChEBI" id="CHEBI:30616"/>
    </ligand>
</feature>
<evidence type="ECO:0000256" key="7">
    <source>
        <dbReference type="RuleBase" id="RU000505"/>
    </source>
</evidence>
<dbReference type="Gene3D" id="3.30.590.10">
    <property type="entry name" value="Glutamine synthetase/guanido kinase, catalytic domain"/>
    <property type="match status" value="1"/>
</dbReference>
<dbReference type="GO" id="GO:0005615">
    <property type="term" value="C:extracellular space"/>
    <property type="evidence" value="ECO:0007669"/>
    <property type="project" value="TreeGrafter"/>
</dbReference>
<feature type="domain" description="Phosphagen kinase C-terminal" evidence="8">
    <location>
        <begin position="14"/>
        <end position="245"/>
    </location>
</feature>
<dbReference type="NCBIfam" id="NF002194">
    <property type="entry name" value="PRK01059.1-4"/>
    <property type="match status" value="1"/>
</dbReference>
<feature type="short sequence motif" description="RDXXRA motif of the pArg binding pocket involved in allosteric regulation" evidence="5">
    <location>
        <begin position="330"/>
        <end position="335"/>
    </location>
</feature>
<feature type="binding site" evidence="6">
    <location>
        <begin position="167"/>
        <end position="171"/>
    </location>
    <ligand>
        <name>ATP</name>
        <dbReference type="ChEBI" id="CHEBI:30616"/>
    </ligand>
</feature>
<comment type="activity regulation">
    <text evidence="5">Appears to be allosterically activated by the binding of pArg-containing polypeptides to the pArg-binding pocket localized in the C-terminal domain of McsB.</text>
</comment>